<proteinExistence type="predicted"/>
<reference evidence="2" key="1">
    <citation type="submission" date="2019-08" db="EMBL/GenBank/DDBJ databases">
        <title>Limnoglobus roseus gen. nov., sp. nov., a novel freshwater planctomycete with a giant genome from the family Gemmataceae.</title>
        <authorList>
            <person name="Kulichevskaya I.S."/>
            <person name="Naumoff D.G."/>
            <person name="Miroshnikov K."/>
            <person name="Ivanova A."/>
            <person name="Philippov D.A."/>
            <person name="Hakobyan A."/>
            <person name="Rijpstra I.C."/>
            <person name="Sinninghe Damste J.S."/>
            <person name="Liesack W."/>
            <person name="Dedysh S.N."/>
        </authorList>
    </citation>
    <scope>NUCLEOTIDE SEQUENCE [LARGE SCALE GENOMIC DNA]</scope>
    <source>
        <strain evidence="2">PX52</strain>
    </source>
</reference>
<dbReference type="Gene3D" id="3.80.10.10">
    <property type="entry name" value="Ribonuclease Inhibitor"/>
    <property type="match status" value="2"/>
</dbReference>
<keyword evidence="2" id="KW-1185">Reference proteome</keyword>
<dbReference type="EMBL" id="CP042425">
    <property type="protein sequence ID" value="QEL15088.1"/>
    <property type="molecule type" value="Genomic_DNA"/>
</dbReference>
<dbReference type="KEGG" id="lrs:PX52LOC_01996"/>
<dbReference type="GO" id="GO:0019005">
    <property type="term" value="C:SCF ubiquitin ligase complex"/>
    <property type="evidence" value="ECO:0007669"/>
    <property type="project" value="TreeGrafter"/>
</dbReference>
<dbReference type="PANTHER" id="PTHR13318">
    <property type="entry name" value="PARTNER OF PAIRED, ISOFORM B-RELATED"/>
    <property type="match status" value="1"/>
</dbReference>
<evidence type="ECO:0000313" key="2">
    <source>
        <dbReference type="Proteomes" id="UP000324974"/>
    </source>
</evidence>
<accession>A0A5C1ADF7</accession>
<dbReference type="AlphaFoldDB" id="A0A5C1ADF7"/>
<name>A0A5C1ADF7_9BACT</name>
<gene>
    <name evidence="1" type="ORF">PX52LOC_01996</name>
</gene>
<sequence>MPNGSFGAGARTLNLGLRPGSQFPLRASTMAESVIELRNDGATALLRAGTVSDLAPLQDLPDVRHVWLAEIRVTSDVLRFVARLPQIAAVSIANAKLSRVQFAILDGLPPGTAVKVYDQDHNSPAWNEFRRRRANRVARLPADRRQEAAERYAQGIALIGDRPYDGGRTVEISHGDAADEDIRHLRWLPHMETLNFGRCWGVTTAALTHLAGHPTLRTLDLNGLKITAPLKPLARCPALEDLELFPDEGLEPKDDDLAGLEKMTGLRRFKCWTGGFGDRTLARIGRLAHLRQLSVPFGELAGDESLRHLSGLCELEMLLLGTPTPLSGECLRHLAGLTRLRALHLYLEAGDGDGLRHLAGLSSLEFLTLFGNGVTDAGVRHLHGLTCLRVVQFPTSKVSAKAATALANALPHVAVHLTKSLVKSPRPVVSFSRRSAGGFVSALIPTHWTERSARDKQSIVWTEDGFEQYDRDWSFYGQDVRAATVRLWVQDNPEEKKAADYLRACAKEWGRMPKRFETGVVKVKSGGDSAAAAFPRNGESCLTGVAMQAGRAGAVQCEAAPKRYAAFQGLFKFIAGSIQVGPSASRDEKVDVPVGELV</sequence>
<dbReference type="InterPro" id="IPR032675">
    <property type="entry name" value="LRR_dom_sf"/>
</dbReference>
<dbReference type="PANTHER" id="PTHR13318:SF190">
    <property type="entry name" value="PARTNER OF PAIRED, ISOFORM B"/>
    <property type="match status" value="1"/>
</dbReference>
<organism evidence="1 2">
    <name type="scientific">Limnoglobus roseus</name>
    <dbReference type="NCBI Taxonomy" id="2598579"/>
    <lineage>
        <taxon>Bacteria</taxon>
        <taxon>Pseudomonadati</taxon>
        <taxon>Planctomycetota</taxon>
        <taxon>Planctomycetia</taxon>
        <taxon>Gemmatales</taxon>
        <taxon>Gemmataceae</taxon>
        <taxon>Limnoglobus</taxon>
    </lineage>
</organism>
<evidence type="ECO:0000313" key="1">
    <source>
        <dbReference type="EMBL" id="QEL15088.1"/>
    </source>
</evidence>
<dbReference type="Proteomes" id="UP000324974">
    <property type="component" value="Chromosome"/>
</dbReference>
<protein>
    <submittedName>
        <fullName evidence="1">TIGR02996 domain-containing protein</fullName>
    </submittedName>
</protein>
<dbReference type="GO" id="GO:0031146">
    <property type="term" value="P:SCF-dependent proteasomal ubiquitin-dependent protein catabolic process"/>
    <property type="evidence" value="ECO:0007669"/>
    <property type="project" value="TreeGrafter"/>
</dbReference>
<dbReference type="SUPFAM" id="SSF52047">
    <property type="entry name" value="RNI-like"/>
    <property type="match status" value="1"/>
</dbReference>